<feature type="compositionally biased region" description="Basic and acidic residues" evidence="1">
    <location>
        <begin position="98"/>
        <end position="115"/>
    </location>
</feature>
<feature type="compositionally biased region" description="Basic residues" evidence="1">
    <location>
        <begin position="47"/>
        <end position="57"/>
    </location>
</feature>
<feature type="region of interest" description="Disordered" evidence="1">
    <location>
        <begin position="31"/>
        <end position="115"/>
    </location>
</feature>
<evidence type="ECO:0000313" key="3">
    <source>
        <dbReference type="Proteomes" id="UP000677054"/>
    </source>
</evidence>
<proteinExistence type="predicted"/>
<organism evidence="2">
    <name type="scientific">Darwinula stevensoni</name>
    <dbReference type="NCBI Taxonomy" id="69355"/>
    <lineage>
        <taxon>Eukaryota</taxon>
        <taxon>Metazoa</taxon>
        <taxon>Ecdysozoa</taxon>
        <taxon>Arthropoda</taxon>
        <taxon>Crustacea</taxon>
        <taxon>Oligostraca</taxon>
        <taxon>Ostracoda</taxon>
        <taxon>Podocopa</taxon>
        <taxon>Podocopida</taxon>
        <taxon>Darwinulocopina</taxon>
        <taxon>Darwinuloidea</taxon>
        <taxon>Darwinulidae</taxon>
        <taxon>Darwinula</taxon>
    </lineage>
</organism>
<gene>
    <name evidence="2" type="ORF">DSTB1V02_LOCUS2931</name>
</gene>
<accession>A0A7R9A1T8</accession>
<keyword evidence="3" id="KW-1185">Reference proteome</keyword>
<name>A0A7R9A1T8_9CRUS</name>
<dbReference type="EMBL" id="LR899867">
    <property type="protein sequence ID" value="CAD7242993.1"/>
    <property type="molecule type" value="Genomic_DNA"/>
</dbReference>
<feature type="compositionally biased region" description="Polar residues" evidence="1">
    <location>
        <begin position="37"/>
        <end position="46"/>
    </location>
</feature>
<dbReference type="Proteomes" id="UP000677054">
    <property type="component" value="Unassembled WGS sequence"/>
</dbReference>
<feature type="compositionally biased region" description="Basic residues" evidence="1">
    <location>
        <begin position="65"/>
        <end position="97"/>
    </location>
</feature>
<protein>
    <submittedName>
        <fullName evidence="2">Uncharacterized protein</fullName>
    </submittedName>
</protein>
<dbReference type="AlphaFoldDB" id="A0A7R9A1T8"/>
<evidence type="ECO:0000256" key="1">
    <source>
        <dbReference type="SAM" id="MobiDB-lite"/>
    </source>
</evidence>
<dbReference type="EMBL" id="CAJPEV010000350">
    <property type="protein sequence ID" value="CAG0884307.1"/>
    <property type="molecule type" value="Genomic_DNA"/>
</dbReference>
<sequence>MLNYQEKARSYDKIRQWRRRRRKICKWNTRGSRNHRCATSSKQQRSTNKRYHWRNEKHHTGNIGRPHRRHYKGHNMKQFRKHERRNNKNHYTRHNKSHYKETFRSHHRKPNPEHH</sequence>
<evidence type="ECO:0000313" key="2">
    <source>
        <dbReference type="EMBL" id="CAD7242993.1"/>
    </source>
</evidence>
<reference evidence="2" key="1">
    <citation type="submission" date="2020-11" db="EMBL/GenBank/DDBJ databases">
        <authorList>
            <person name="Tran Van P."/>
        </authorList>
    </citation>
    <scope>NUCLEOTIDE SEQUENCE</scope>
</reference>